<keyword evidence="1" id="KW-1133">Transmembrane helix</keyword>
<evidence type="ECO:0000313" key="2">
    <source>
        <dbReference type="EMBL" id="GAH33669.1"/>
    </source>
</evidence>
<feature type="transmembrane region" description="Helical" evidence="1">
    <location>
        <begin position="16"/>
        <end position="37"/>
    </location>
</feature>
<organism evidence="2">
    <name type="scientific">marine sediment metagenome</name>
    <dbReference type="NCBI Taxonomy" id="412755"/>
    <lineage>
        <taxon>unclassified sequences</taxon>
        <taxon>metagenomes</taxon>
        <taxon>ecological metagenomes</taxon>
    </lineage>
</organism>
<reference evidence="2" key="1">
    <citation type="journal article" date="2014" name="Front. Microbiol.">
        <title>High frequency of phylogenetically diverse reductive dehalogenase-homologous genes in deep subseafloor sedimentary metagenomes.</title>
        <authorList>
            <person name="Kawai M."/>
            <person name="Futagami T."/>
            <person name="Toyoda A."/>
            <person name="Takaki Y."/>
            <person name="Nishi S."/>
            <person name="Hori S."/>
            <person name="Arai W."/>
            <person name="Tsubouchi T."/>
            <person name="Morono Y."/>
            <person name="Uchiyama I."/>
            <person name="Ito T."/>
            <person name="Fujiyama A."/>
            <person name="Inagaki F."/>
            <person name="Takami H."/>
        </authorList>
    </citation>
    <scope>NUCLEOTIDE SEQUENCE</scope>
    <source>
        <strain evidence="2">Expedition CK06-06</strain>
    </source>
</reference>
<accession>X1FWF9</accession>
<sequence>MVFHYLIYVYRIVEHIYFAIIGGTISGIIVGIFLLWFSKINWKLIFYKRRIKRVLEKYLELRSNRSKERKLRIKFGKLLDVAHEKLQKMSFSITDQGNMIGNNKFKIYLKRMSDTTEFKQSKYVQRFYIHKLDNGKPYKPNIIFYSEEFSEESKKISKDQVIHDFIKYLKKK</sequence>
<gene>
    <name evidence="2" type="ORF">S03H2_23926</name>
</gene>
<dbReference type="AlphaFoldDB" id="X1FWF9"/>
<proteinExistence type="predicted"/>
<keyword evidence="1" id="KW-0812">Transmembrane</keyword>
<protein>
    <submittedName>
        <fullName evidence="2">Uncharacterized protein</fullName>
    </submittedName>
</protein>
<evidence type="ECO:0000256" key="1">
    <source>
        <dbReference type="SAM" id="Phobius"/>
    </source>
</evidence>
<name>X1FWF9_9ZZZZ</name>
<comment type="caution">
    <text evidence="2">The sequence shown here is derived from an EMBL/GenBank/DDBJ whole genome shotgun (WGS) entry which is preliminary data.</text>
</comment>
<keyword evidence="1" id="KW-0472">Membrane</keyword>
<dbReference type="EMBL" id="BARU01013163">
    <property type="protein sequence ID" value="GAH33669.1"/>
    <property type="molecule type" value="Genomic_DNA"/>
</dbReference>